<keyword evidence="1" id="KW-0808">Transferase</keyword>
<dbReference type="NCBIfam" id="TIGR01128">
    <property type="entry name" value="holA"/>
    <property type="match status" value="1"/>
</dbReference>
<dbReference type="PANTHER" id="PTHR34388">
    <property type="entry name" value="DNA POLYMERASE III SUBUNIT DELTA"/>
    <property type="match status" value="1"/>
</dbReference>
<dbReference type="GO" id="GO:0006261">
    <property type="term" value="P:DNA-templated DNA replication"/>
    <property type="evidence" value="ECO:0007669"/>
    <property type="project" value="TreeGrafter"/>
</dbReference>
<dbReference type="EC" id="2.7.7.7" evidence="7"/>
<dbReference type="PANTHER" id="PTHR34388:SF1">
    <property type="entry name" value="DNA POLYMERASE III SUBUNIT DELTA"/>
    <property type="match status" value="1"/>
</dbReference>
<dbReference type="RefSeq" id="WP_062499806.1">
    <property type="nucleotide sequence ID" value="NZ_MXAN01000022.1"/>
</dbReference>
<evidence type="ECO:0000256" key="4">
    <source>
        <dbReference type="ARBA" id="ARBA00022932"/>
    </source>
</evidence>
<evidence type="ECO:0000256" key="7">
    <source>
        <dbReference type="NCBIfam" id="TIGR01128"/>
    </source>
</evidence>
<dbReference type="InterPro" id="IPR005790">
    <property type="entry name" value="DNA_polIII_delta"/>
</dbReference>
<dbReference type="Gene3D" id="1.10.8.60">
    <property type="match status" value="1"/>
</dbReference>
<reference evidence="9" key="1">
    <citation type="submission" date="2017-03" db="EMBL/GenBank/DDBJ databases">
        <title>Draft genome sequence of Moraxella equi CCUG 4950T type strain.</title>
        <authorList>
            <person name="Salva-Serra F."/>
            <person name="Engstrom-Jakobsson H."/>
            <person name="Thorell K."/>
            <person name="Jaen-Luchoro D."/>
            <person name="Gonzales-Siles L."/>
            <person name="Karlsson R."/>
            <person name="Yazdan S."/>
            <person name="Boulund F."/>
            <person name="Johnning A."/>
            <person name="Engstrand L."/>
            <person name="Kristiansson E."/>
            <person name="Moore E."/>
        </authorList>
    </citation>
    <scope>NUCLEOTIDE SEQUENCE [LARGE SCALE GENOMIC DNA]</scope>
    <source>
        <strain evidence="9">CCUG 4441</strain>
    </source>
</reference>
<keyword evidence="4" id="KW-0239">DNA-directed DNA polymerase</keyword>
<dbReference type="Proteomes" id="UP000191025">
    <property type="component" value="Unassembled WGS sequence"/>
</dbReference>
<dbReference type="GO" id="GO:0003677">
    <property type="term" value="F:DNA binding"/>
    <property type="evidence" value="ECO:0007669"/>
    <property type="project" value="InterPro"/>
</dbReference>
<accession>A0A1V4H0M3</accession>
<name>A0A1V4H0M3_MORLA</name>
<dbReference type="SUPFAM" id="SSF52540">
    <property type="entry name" value="P-loop containing nucleoside triphosphate hydrolases"/>
    <property type="match status" value="1"/>
</dbReference>
<comment type="catalytic activity">
    <reaction evidence="6">
        <text>DNA(n) + a 2'-deoxyribonucleoside 5'-triphosphate = DNA(n+1) + diphosphate</text>
        <dbReference type="Rhea" id="RHEA:22508"/>
        <dbReference type="Rhea" id="RHEA-COMP:17339"/>
        <dbReference type="Rhea" id="RHEA-COMP:17340"/>
        <dbReference type="ChEBI" id="CHEBI:33019"/>
        <dbReference type="ChEBI" id="CHEBI:61560"/>
        <dbReference type="ChEBI" id="CHEBI:173112"/>
        <dbReference type="EC" id="2.7.7.7"/>
    </reaction>
</comment>
<dbReference type="Gene3D" id="1.20.272.10">
    <property type="match status" value="1"/>
</dbReference>
<dbReference type="AlphaFoldDB" id="A0A1V4H0M3"/>
<evidence type="ECO:0000256" key="3">
    <source>
        <dbReference type="ARBA" id="ARBA00022705"/>
    </source>
</evidence>
<dbReference type="InterPro" id="IPR008921">
    <property type="entry name" value="DNA_pol3_clamp-load_cplx_C"/>
</dbReference>
<evidence type="ECO:0000313" key="8">
    <source>
        <dbReference type="EMBL" id="OPH38131.1"/>
    </source>
</evidence>
<keyword evidence="2" id="KW-0548">Nucleotidyltransferase</keyword>
<dbReference type="Gene3D" id="3.40.50.300">
    <property type="entry name" value="P-loop containing nucleotide triphosphate hydrolases"/>
    <property type="match status" value="1"/>
</dbReference>
<dbReference type="InterPro" id="IPR027417">
    <property type="entry name" value="P-loop_NTPase"/>
</dbReference>
<evidence type="ECO:0000256" key="6">
    <source>
        <dbReference type="ARBA" id="ARBA00049244"/>
    </source>
</evidence>
<dbReference type="GO" id="GO:0009360">
    <property type="term" value="C:DNA polymerase III complex"/>
    <property type="evidence" value="ECO:0007669"/>
    <property type="project" value="UniProtKB-UniRule"/>
</dbReference>
<comment type="caution">
    <text evidence="8">The sequence shown here is derived from an EMBL/GenBank/DDBJ whole genome shotgun (WGS) entry which is preliminary data.</text>
</comment>
<dbReference type="GO" id="GO:0003887">
    <property type="term" value="F:DNA-directed DNA polymerase activity"/>
    <property type="evidence" value="ECO:0007669"/>
    <property type="project" value="UniProtKB-UniRule"/>
</dbReference>
<dbReference type="SUPFAM" id="SSF48019">
    <property type="entry name" value="post-AAA+ oligomerization domain-like"/>
    <property type="match status" value="1"/>
</dbReference>
<keyword evidence="3" id="KW-0235">DNA replication</keyword>
<dbReference type="GeneID" id="302270207"/>
<evidence type="ECO:0000256" key="2">
    <source>
        <dbReference type="ARBA" id="ARBA00022695"/>
    </source>
</evidence>
<sequence length="338" mass="37902">MQQRFLPLFHHLKNDNTTPTQGLWVMHSDEPLLHQWLIDACRPQWSANSQFIKRMELTSTKSWLDVVAELNDLSLFGDSTALIVTGNHKPDTKAIARLSAFADDVAGGHSHNHLIWCLPKQDKKSLSTKAIKLFDNQGLIIDGNVYNESVRTDILTAKAQELGLILSPDAWQMLLSHTEHHLLSAYQTLWRTSFLCTHGQMIGVDELEWSLVDGADFTVFHLSDTMLAGNAQKSLAILHHLKRTETAPSIVLWAVAKDVRLILQIQAGKVPSELGIWQSKAYTYEQTARRLCGQGGQWLSSVYDIDRAIKGVSDKDVWQLLTDLVLSVCGVGINEGRY</sequence>
<organism evidence="8 9">
    <name type="scientific">Moraxella lacunata</name>
    <dbReference type="NCBI Taxonomy" id="477"/>
    <lineage>
        <taxon>Bacteria</taxon>
        <taxon>Pseudomonadati</taxon>
        <taxon>Pseudomonadota</taxon>
        <taxon>Gammaproteobacteria</taxon>
        <taxon>Moraxellales</taxon>
        <taxon>Moraxellaceae</taxon>
        <taxon>Moraxella</taxon>
    </lineage>
</organism>
<evidence type="ECO:0000313" key="9">
    <source>
        <dbReference type="Proteomes" id="UP000191025"/>
    </source>
</evidence>
<proteinExistence type="inferred from homology"/>
<dbReference type="EMBL" id="MXAN01000022">
    <property type="protein sequence ID" value="OPH38131.1"/>
    <property type="molecule type" value="Genomic_DNA"/>
</dbReference>
<comment type="similarity">
    <text evidence="5">Belongs to the DNA polymerase HolA subunit family.</text>
</comment>
<gene>
    <name evidence="8" type="ORF">B5J94_04180</name>
</gene>
<evidence type="ECO:0000256" key="1">
    <source>
        <dbReference type="ARBA" id="ARBA00022679"/>
    </source>
</evidence>
<evidence type="ECO:0000256" key="5">
    <source>
        <dbReference type="ARBA" id="ARBA00034754"/>
    </source>
</evidence>
<protein>
    <recommendedName>
        <fullName evidence="7">DNA polymerase III subunit delta</fullName>
        <ecNumber evidence="7">2.7.7.7</ecNumber>
    </recommendedName>
</protein>